<dbReference type="InterPro" id="IPR012334">
    <property type="entry name" value="Pectin_lyas_fold"/>
</dbReference>
<feature type="compositionally biased region" description="Polar residues" evidence="2">
    <location>
        <begin position="2214"/>
        <end position="2226"/>
    </location>
</feature>
<dbReference type="InterPro" id="IPR011050">
    <property type="entry name" value="Pectin_lyase_fold/virulence"/>
</dbReference>
<dbReference type="Pfam" id="PF05860">
    <property type="entry name" value="TPS"/>
    <property type="match status" value="1"/>
</dbReference>
<dbReference type="EMBL" id="QJUM01000004">
    <property type="protein sequence ID" value="TBV08483.1"/>
    <property type="molecule type" value="Genomic_DNA"/>
</dbReference>
<dbReference type="InterPro" id="IPR025157">
    <property type="entry name" value="Hemagglutinin_rpt"/>
</dbReference>
<feature type="domain" description="Filamentous haemagglutinin FhaB/tRNA nuclease CdiA-like TPS" evidence="3">
    <location>
        <begin position="54"/>
        <end position="175"/>
    </location>
</feature>
<dbReference type="InterPro" id="IPR008638">
    <property type="entry name" value="FhaB/CdiA-like_TPS"/>
</dbReference>
<dbReference type="Gene3D" id="3.40.1350.110">
    <property type="match status" value="1"/>
</dbReference>
<comment type="caution">
    <text evidence="4">The sequence shown here is derived from an EMBL/GenBank/DDBJ whole genome shotgun (WGS) entry which is preliminary data.</text>
</comment>
<accession>A0ABY1ZDX9</accession>
<organism evidence="4 5">
    <name type="scientific">Phytopseudomonas dryadis</name>
    <dbReference type="NCBI Taxonomy" id="2487520"/>
    <lineage>
        <taxon>Bacteria</taxon>
        <taxon>Pseudomonadati</taxon>
        <taxon>Pseudomonadota</taxon>
        <taxon>Gammaproteobacteria</taxon>
        <taxon>Pseudomonadales</taxon>
        <taxon>Pseudomonadaceae</taxon>
        <taxon>Phytopseudomonas</taxon>
    </lineage>
</organism>
<feature type="region of interest" description="Disordered" evidence="2">
    <location>
        <begin position="2214"/>
        <end position="2234"/>
    </location>
</feature>
<keyword evidence="1" id="KW-0175">Coiled coil</keyword>
<evidence type="ECO:0000259" key="3">
    <source>
        <dbReference type="SMART" id="SM00912"/>
    </source>
</evidence>
<name>A0ABY1ZDX9_9GAMM</name>
<dbReference type="Pfam" id="PF05594">
    <property type="entry name" value="Fil_haemagg"/>
    <property type="match status" value="20"/>
</dbReference>
<dbReference type="Proteomes" id="UP000291334">
    <property type="component" value="Unassembled WGS sequence"/>
</dbReference>
<proteinExistence type="predicted"/>
<dbReference type="NCBIfam" id="TIGR01901">
    <property type="entry name" value="adhes_NPXG"/>
    <property type="match status" value="1"/>
</dbReference>
<dbReference type="Pfam" id="PF04830">
    <property type="entry name" value="DUF637"/>
    <property type="match status" value="1"/>
</dbReference>
<feature type="region of interest" description="Disordered" evidence="2">
    <location>
        <begin position="2761"/>
        <end position="2781"/>
    </location>
</feature>
<dbReference type="CDD" id="cd13444">
    <property type="entry name" value="CDI_toxin_EC869_like"/>
    <property type="match status" value="1"/>
</dbReference>
<dbReference type="Pfam" id="PF13332">
    <property type="entry name" value="Fil_haemagg_2"/>
    <property type="match status" value="2"/>
</dbReference>
<dbReference type="SMART" id="SM00912">
    <property type="entry name" value="Haemagg_act"/>
    <property type="match status" value="1"/>
</dbReference>
<evidence type="ECO:0000313" key="4">
    <source>
        <dbReference type="EMBL" id="TBV08483.1"/>
    </source>
</evidence>
<evidence type="ECO:0000313" key="5">
    <source>
        <dbReference type="Proteomes" id="UP000291334"/>
    </source>
</evidence>
<dbReference type="InterPro" id="IPR006915">
    <property type="entry name" value="DUF637_hemagglutn_put"/>
</dbReference>
<reference evidence="4 5" key="1">
    <citation type="submission" date="2018-06" db="EMBL/GenBank/DDBJ databases">
        <title>Three novel Pseudomonas species isolated from symptomatic oak.</title>
        <authorList>
            <person name="Bueno-Gonzalez V."/>
            <person name="Brady C."/>
        </authorList>
    </citation>
    <scope>NUCLEOTIDE SEQUENCE [LARGE SCALE GENOMIC DNA]</scope>
    <source>
        <strain evidence="4 5">P26B</strain>
    </source>
</reference>
<dbReference type="NCBIfam" id="TIGR01731">
    <property type="entry name" value="fil_hemag_20aa"/>
    <property type="match status" value="43"/>
</dbReference>
<evidence type="ECO:0000256" key="1">
    <source>
        <dbReference type="SAM" id="Coils"/>
    </source>
</evidence>
<keyword evidence="5" id="KW-1185">Reference proteome</keyword>
<feature type="coiled-coil region" evidence="1">
    <location>
        <begin position="3137"/>
        <end position="3169"/>
    </location>
</feature>
<dbReference type="Pfam" id="PF21111">
    <property type="entry name" value="CDI_toxin_EC869_like"/>
    <property type="match status" value="1"/>
</dbReference>
<dbReference type="InterPro" id="IPR008619">
    <property type="entry name" value="Filamentous_hemagglutn_rpt"/>
</dbReference>
<sequence>MRLGVIDMDVRSPFFQNIALILAGVLFLNPIVATAAQLAVDAQAGGNTSLGQAGNGVPIVNIATPNGSGLSHNKFSDYNVGQQGLILNNATERLQGTQQGGIILGNPNLNGRAAGVILNEVTGSNRSQLQGYTEVAGQAAHVIVANPHGISCDGCGFLNTPRATLSTGTPVIDNGQLRSFDVNGGDIAIEGAGLNASNLDQFDLITRSAKLNAELHAQRLNVITGRNEVDAATLQATAKTADGSEAPLLAIDSSALGGMYAGAIRLVGTEAGVGVKLAGDLAASAGDIHIDANGQLTLARTAASENLSLAARGVDLSGPAYAGGNVAIDSAATLSNRQSLAAAGSIALQAGHLDNSGIVEAGVEANNSRNATGDVSLDSTSLRNTGRVVASRDLQVQAQGTLDNQGGTLSGQALTQVQAGALDNRQGRILSRDEVQLSATSLDNADAGLISAGRAVTLQAETLGNREGEISSQGTLRIAGDQLDNRQGRLIGEQALSIDASGGLRNSQGVLSSNTRLELRAGSLDNSGQGTLISQDVLRVQVDGLLDNSADGALVGQGRLDVQAAQVDNRGGRLLAGDELSLEVGHVDNSARGVIDSRGAARVDVAHLDNRDAGSLVADGPLSLSAERIDNAAQGRIASQGDLSLRVGELHQQGGELVSQGALSVQGERLDNSHGGLLAAGRAIDLALATVDNRGGEISSAGRVGIVSAALDNSEAGRVIGDQGLQLTVQRLLNHTKGVLSGRDGLLLRGGSLDNSAGGTLSSLVALDITLAGTLDNHAGGLLVSEGRLALEAAHLDNREAGTLSSADTLSVTVAHVDNRAGRLLADGHLSVVGSELDNSQAGVISAKAGVSLDSVTLNNDAAGRIVSGDTLSLRAEQVSNRDGGRIAASGALSAVAGALDQRGGQLLSESSLSLDMRQGVLNNSDNGLLASSGALTLSGIKALDNSRGGEISSDQGFLLAAGSLDNSGGRILSAGQLRLRIDTWLKNVLGGVLSGGTGLSVASARLDNSAGGILSSGGELDVLASELDNQDRGTLSAATTLRLHSTTLNNANAGLLASGAGLELASETLHNEGGQILAQGDLAAQLGTFVNHDGVLSARQGLRLDAAAVDNQGGLITSGATLELTADTLDSSHQGEVSAKGDLYLRVAELIQRQGALIGEAGVTLDLRGGLLDNRGGLISAVGPLSIDNLRALDNRQGGEVFSAQSYRLVASSLDNSDQGRLISAGTLSLEAEVLDNSEGGLISGWQGLDVKGGQLDNSARGTLSSKDGALRVTLSGQLDNHDEGALVSHGDQHIVASGLNNGEGGIVSSQGALDLELTGQLDNLDAGLISAQGELRLQARDTHNRAGQIVAGQALHLRGTSLDNTAGVLSSASALTLALQGDLLNADQAQLASAGPLRIEAGHIDNRGGNLVSQGVLTLLAASLENSDAGTLLARQALAIRLTAGLDNRADGLIYSQTDGLLVEAGSVVNDGGTLQSEGDLSVLAGTDLSSQQGRLVSASGDLHLRAANLDNQGGILDSAAGHLQLDIAGLFDNRGGTVQGQSLEVTSADLDNDGGHLSAIAGDSRIQARALSNRDGGLYAQGALELRADSFANANGQVAARHIDFGLGGTLNNQGGLIESESQLLLRAASLDNQGGSLRSLGSVGATYLDIGLLDNRGGLIETANSDLRLQVGTLDNLAGLVRHLGSGAFGLTTAQVLAAGGSLVTGSVLDISAATWVNSSLLQAARLVLNVGHFTQTASGQLLASDSFSGSGDTWINHGLLASDGDLSLTLSGAYSGDGRLSSLGDLSLSAADITLAQNARISAGGLGGITSSGRLSNQGVLTAVGDLSLVAAQLDNRGTLGGSAGLRITTPYLSNDNGLLFSGADMTLQVGDFVNYQADVYSLGDLDILGQVAGSRANLIDNNSGTLESVGDLRIQAATLRNQRDRFVTEQQRVSGNISVYWDDYCDGRGCEWYFTSVERFEEVIVDGSASAAGFIGAGGDLSFSGSLFDNRHSTVSAGGDITIGTEVFNNIGAGGGEERHLRSGVYTRDRGIYNTFIRQKNLFNQYNDPNSASYAPATLSRDQVIASAPNGAYYQTSSYVVPVAGSVVASAIVQAAGSVNITASEQLNNSVLRSATAYVGDTSRGVDTTVDASTTPLPAITSQLPPDLAHKQINPLSLPGFSLPSGQNGLFRLNQQAGQDALASAVGGAGEQAVAVGQGVAVGDTEQRQQAVTQPGQQVTLPDGSGQPEVPVGATPPLAVGGVQAVEQPVIPGNSHKYLIETNPAFASLGNFLNSDYLLGLLGYDPDQAQKRLGDGLYEQRLIREAIVARTGQRFIAGLDSDEAMFRYLMDNAIASKEALNLSLGVSLSAAQVAALTHDIVWMEEQEVLGEMVLVPVLYLAQPDNRLMANGALIQGRDVTLISGGELNNSGTLRASNDLAASATTIDNRGLIEAGNRLELLATDSIRNAAGGIIAGRDVSLIARDGDIINERSVTTVSGSGSGYQYRADVVTAASRIEAANDLSLVAGRDVHSLGSVIQAGGDAHIEAGRDVLIASQREEDRYSYQQRRETGSQYQVTQHASELQVGGDLAISAGRDLGIIASRVEAVGDITLQAAENLVVAAAANESHEESYRKHAGKKTQRIESSVSQQQAEIEAGGSLVAVSGSDMTLVASDLRSGDEAFFYAGGELSLLAEQNSDYSLYDMQKKGSWGSKKTQRDEVTTVRNVGTTITSGGELTLVSEGDQLYQRARLDSGADLTLESGGAITFEAVKDLDQESHEKSKSSSMWTSAKGKGSTDETLLQSQMLAQGDIVIKAVDGLNIDVKQVNQQTVSQTIDAMVKADPELAWLKEMEQRGDVDWHRVKEVHDSFKYSHSGLGGAAAMIIAIVVAYFTAGAASGLVAGAAGAGGASTAAGAAWATTVTTAAGTTAAGWANVAATAVLTSAASNAAISTINNRGNLGAVLDDTFSSGNLKGYATSALTAGFTSGVLDSAFGVTGDNVNKVTKGFDLSKAGDLAKFGSYLGAQGAVQAVAQTAIQGGSLGDNLQSTLTNQVQHLLQAGVFNAVGDFADGKNWAEGSPEKIALHAVVGGLLSEAIGGDFKTGALAGGANELLVEQLAGVINGDKNLELAVSQLIGVAAATATGGDPAKAAELAKNATAYNRHLHDYEKQQLEKEAEKLRAETGKSKTGLPWDDLLLIASGAELDAAENARLQAVANIYGGESNPEFQNFVDDMSRAYAVINDLASQNVLLTWSDGKAITAHGEPVYAFQATQDQYLDSNLFNTYWSDKQSTSYHASYTELVPGVWKEQFGTADANRYLREIAQAAATSPDALDAAFERMATVAYGGILPVTWDVDIAMSLAGAGAGKLTVDATKNLAKWLSSKTSTKGTLDTVDRVTTGIEWGKGIQGQGMPWENYLASQVPASSRLPANFKTFDFFDEATKAATSAKTLDTTTAAKIANPGQVYSSLKGNIDAVVKFDEYTLGSRTLYASQIASREVQVAIPKATTPAQWVEINKAIQYAKSQEVKLTVTVIE</sequence>
<gene>
    <name evidence="4" type="ORF">DNK34_04255</name>
</gene>
<protein>
    <submittedName>
        <fullName evidence="4">Hemagglutinin</fullName>
    </submittedName>
</protein>
<dbReference type="InterPro" id="IPR010069">
    <property type="entry name" value="CdiA_FHA1_rpt"/>
</dbReference>
<dbReference type="InterPro" id="IPR033799">
    <property type="entry name" value="CdiA_EC869-like"/>
</dbReference>
<dbReference type="Gene3D" id="2.160.20.10">
    <property type="entry name" value="Single-stranded right-handed beta-helix, Pectin lyase-like"/>
    <property type="match status" value="1"/>
</dbReference>
<dbReference type="SUPFAM" id="SSF51126">
    <property type="entry name" value="Pectin lyase-like"/>
    <property type="match status" value="1"/>
</dbReference>
<evidence type="ECO:0000256" key="2">
    <source>
        <dbReference type="SAM" id="MobiDB-lite"/>
    </source>
</evidence>